<protein>
    <recommendedName>
        <fullName evidence="2">FecR protein domain-containing protein</fullName>
    </recommendedName>
</protein>
<feature type="signal peptide" evidence="1">
    <location>
        <begin position="1"/>
        <end position="27"/>
    </location>
</feature>
<keyword evidence="1" id="KW-0732">Signal</keyword>
<evidence type="ECO:0000313" key="3">
    <source>
        <dbReference type="EMBL" id="RCS58650.1"/>
    </source>
</evidence>
<evidence type="ECO:0000313" key="4">
    <source>
        <dbReference type="Proteomes" id="UP000252357"/>
    </source>
</evidence>
<name>A0A368L671_9BURK</name>
<dbReference type="InterPro" id="IPR006860">
    <property type="entry name" value="FecR"/>
</dbReference>
<comment type="caution">
    <text evidence="3">The sequence shown here is derived from an EMBL/GenBank/DDBJ whole genome shotgun (WGS) entry which is preliminary data.</text>
</comment>
<organism evidence="3 4">
    <name type="scientific">Parvibium lacunae</name>
    <dbReference type="NCBI Taxonomy" id="1888893"/>
    <lineage>
        <taxon>Bacteria</taxon>
        <taxon>Pseudomonadati</taxon>
        <taxon>Pseudomonadota</taxon>
        <taxon>Betaproteobacteria</taxon>
        <taxon>Burkholderiales</taxon>
        <taxon>Alcaligenaceae</taxon>
        <taxon>Parvibium</taxon>
    </lineage>
</organism>
<dbReference type="PANTHER" id="PTHR38731">
    <property type="entry name" value="LIPL45-RELATED LIPOPROTEIN-RELATED"/>
    <property type="match status" value="1"/>
</dbReference>
<dbReference type="Proteomes" id="UP000252357">
    <property type="component" value="Unassembled WGS sequence"/>
</dbReference>
<dbReference type="Pfam" id="PF04773">
    <property type="entry name" value="FecR"/>
    <property type="match status" value="2"/>
</dbReference>
<feature type="chain" id="PRO_5016810261" description="FecR protein domain-containing protein" evidence="1">
    <location>
        <begin position="28"/>
        <end position="486"/>
    </location>
</feature>
<feature type="domain" description="FecR protein" evidence="2">
    <location>
        <begin position="229"/>
        <end position="314"/>
    </location>
</feature>
<evidence type="ECO:0000259" key="2">
    <source>
        <dbReference type="Pfam" id="PF04773"/>
    </source>
</evidence>
<proteinExistence type="predicted"/>
<feature type="domain" description="FecR protein" evidence="2">
    <location>
        <begin position="62"/>
        <end position="166"/>
    </location>
</feature>
<accession>A0A368L671</accession>
<evidence type="ECO:0000256" key="1">
    <source>
        <dbReference type="SAM" id="SignalP"/>
    </source>
</evidence>
<keyword evidence="4" id="KW-1185">Reference proteome</keyword>
<dbReference type="AlphaFoldDB" id="A0A368L671"/>
<dbReference type="PANTHER" id="PTHR38731:SF1">
    <property type="entry name" value="FECR PROTEIN DOMAIN-CONTAINING PROTEIN"/>
    <property type="match status" value="1"/>
</dbReference>
<dbReference type="EMBL" id="QPGB01000002">
    <property type="protein sequence ID" value="RCS58650.1"/>
    <property type="molecule type" value="Genomic_DNA"/>
</dbReference>
<gene>
    <name evidence="3" type="ORF">DU000_07575</name>
</gene>
<reference evidence="3 4" key="1">
    <citation type="journal article" date="2018" name="Int. J. Syst. Evol. Microbiol.">
        <title>Parvibium lacunae gen. nov., sp. nov., a new member of the family Alcaligenaceae isolated from a freshwater pond.</title>
        <authorList>
            <person name="Chen W.M."/>
            <person name="Xie P.B."/>
            <person name="Hsu M.Y."/>
            <person name="Sheu S.Y."/>
        </authorList>
    </citation>
    <scope>NUCLEOTIDE SEQUENCE [LARGE SCALE GENOMIC DNA]</scope>
    <source>
        <strain evidence="3 4">KMB9</strain>
    </source>
</reference>
<dbReference type="RefSeq" id="WP_114402734.1">
    <property type="nucleotide sequence ID" value="NZ_QPGB01000002.1"/>
</dbReference>
<sequence>MPSAVNHPCVRFFAAAFLALSTQWLHANPVGEIEYVRGSGVAQFDNAAPRLLSKGLTVVEGDVISTGPTSFAVLKLNDGTRMTVRPDSSLRVKTFRFQESMATSTSTSKNGAQTSSDAGASSMVLQLLKGGLRTITGLLPKQASGAARIETPTATIGIRGTDFDARLCQQDCARENTQLAQTSEKVSQQVSARVVQLVGEVMVTSPQGEARKLALGGPLYVGDLVETRGRESYVVLAFRDDSRLSIQPNTRLRLEQYVYDQAQPAEGRFLVNLLRGGLRALTGLIARANPNQVAIQTRTATIGIRGTGFDVDCQGSCAADADTPPNNGTPEGLTTHVWLGSVVLQPRENQFQPFTISQGQTAQWQPSFGQPQLLPAPLGGGQAPRPDTLPVNLQQLFGLQQHDQNRPGLYVVVRDGHVVLTQGEQTVDLGKGEIGYVGDGRVPLRPDRIPVFLEFDRIPQPNQTLGRNIRLQEVMDKVLGPRRECR</sequence>
<dbReference type="OrthoDB" id="369729at2"/>